<dbReference type="InterPro" id="IPR004556">
    <property type="entry name" value="HemK-like"/>
</dbReference>
<name>A0A1I6CYM2_9FIRM</name>
<evidence type="ECO:0000256" key="2">
    <source>
        <dbReference type="ARBA" id="ARBA00022679"/>
    </source>
</evidence>
<reference evidence="8" key="1">
    <citation type="submission" date="2016-10" db="EMBL/GenBank/DDBJ databases">
        <authorList>
            <person name="Varghese N."/>
            <person name="Submissions S."/>
        </authorList>
    </citation>
    <scope>NUCLEOTIDE SEQUENCE [LARGE SCALE GENOMIC DNA]</scope>
    <source>
        <strain evidence="8">DSM 3669</strain>
    </source>
</reference>
<comment type="similarity">
    <text evidence="4">Belongs to the protein N5-glutamine methyltransferase family. PrmC subfamily.</text>
</comment>
<dbReference type="InterPro" id="IPR029063">
    <property type="entry name" value="SAM-dependent_MTases_sf"/>
</dbReference>
<dbReference type="InterPro" id="IPR019874">
    <property type="entry name" value="RF_methyltr_PrmC"/>
</dbReference>
<keyword evidence="8" id="KW-1185">Reference proteome</keyword>
<dbReference type="NCBIfam" id="TIGR03534">
    <property type="entry name" value="RF_mod_PrmC"/>
    <property type="match status" value="1"/>
</dbReference>
<dbReference type="EC" id="2.1.1.297" evidence="4"/>
<dbReference type="RefSeq" id="WP_092481921.1">
    <property type="nucleotide sequence ID" value="NZ_FOYM01000003.1"/>
</dbReference>
<dbReference type="EMBL" id="FOYM01000003">
    <property type="protein sequence ID" value="SFQ98220.1"/>
    <property type="molecule type" value="Genomic_DNA"/>
</dbReference>
<dbReference type="InterPro" id="IPR050320">
    <property type="entry name" value="N5-glutamine_MTase"/>
</dbReference>
<dbReference type="Proteomes" id="UP000199584">
    <property type="component" value="Unassembled WGS sequence"/>
</dbReference>
<keyword evidence="2 4" id="KW-0808">Transferase</keyword>
<accession>A0A1I6CYM2</accession>
<keyword evidence="1 4" id="KW-0489">Methyltransferase</keyword>
<dbReference type="STRING" id="39060.SAMN05660706_10363"/>
<dbReference type="NCBIfam" id="TIGR00536">
    <property type="entry name" value="hemK_fam"/>
    <property type="match status" value="1"/>
</dbReference>
<gene>
    <name evidence="4" type="primary">prmC</name>
    <name evidence="7" type="ORF">SAMN05660706_10363</name>
</gene>
<evidence type="ECO:0000259" key="6">
    <source>
        <dbReference type="Pfam" id="PF17827"/>
    </source>
</evidence>
<feature type="binding site" evidence="4">
    <location>
        <position position="148"/>
    </location>
    <ligand>
        <name>S-adenosyl-L-methionine</name>
        <dbReference type="ChEBI" id="CHEBI:59789"/>
    </ligand>
</feature>
<dbReference type="Gene3D" id="1.10.8.10">
    <property type="entry name" value="DNA helicase RuvA subunit, C-terminal domain"/>
    <property type="match status" value="1"/>
</dbReference>
<organism evidence="7 8">
    <name type="scientific">Desulfoscipio geothermicus DSM 3669</name>
    <dbReference type="NCBI Taxonomy" id="1121426"/>
    <lineage>
        <taxon>Bacteria</taxon>
        <taxon>Bacillati</taxon>
        <taxon>Bacillota</taxon>
        <taxon>Clostridia</taxon>
        <taxon>Eubacteriales</taxon>
        <taxon>Desulfallaceae</taxon>
        <taxon>Desulfoscipio</taxon>
    </lineage>
</organism>
<evidence type="ECO:0000313" key="8">
    <source>
        <dbReference type="Proteomes" id="UP000199584"/>
    </source>
</evidence>
<feature type="binding site" evidence="4">
    <location>
        <begin position="125"/>
        <end position="129"/>
    </location>
    <ligand>
        <name>S-adenosyl-L-methionine</name>
        <dbReference type="ChEBI" id="CHEBI:59789"/>
    </ligand>
</feature>
<dbReference type="AlphaFoldDB" id="A0A1I6CYM2"/>
<keyword evidence="3 4" id="KW-0949">S-adenosyl-L-methionine</keyword>
<sequence>MGNPTIGEMINRAAEHLRASGSETPRLDAEVLLAHALGRDRVYLFRETGRTLPEEIARRYRALIERRVAGEPVAYLTGSKEFMGLDFLVGSHVLIPRPETELMVEYALAALAGWPGSRRIVADVGTGSGAVAVSLARLAPGVQVYATDISEQALATARANAGRHGVDVQFYCGDLLSPLQGVLGPASVAVITANLPYIPSPEMSGLPRDVRCFEPALALDGGSDGLALYRRLVPGAYSLLAPGGYLLMEIAPDQGDRALELTPPPRWRARVLRDLAGRPRLVAAQKFE</sequence>
<comment type="catalytic activity">
    <reaction evidence="4">
        <text>L-glutaminyl-[peptide chain release factor] + S-adenosyl-L-methionine = N(5)-methyl-L-glutaminyl-[peptide chain release factor] + S-adenosyl-L-homocysteine + H(+)</text>
        <dbReference type="Rhea" id="RHEA:42896"/>
        <dbReference type="Rhea" id="RHEA-COMP:10271"/>
        <dbReference type="Rhea" id="RHEA-COMP:10272"/>
        <dbReference type="ChEBI" id="CHEBI:15378"/>
        <dbReference type="ChEBI" id="CHEBI:30011"/>
        <dbReference type="ChEBI" id="CHEBI:57856"/>
        <dbReference type="ChEBI" id="CHEBI:59789"/>
        <dbReference type="ChEBI" id="CHEBI:61891"/>
        <dbReference type="EC" id="2.1.1.297"/>
    </reaction>
</comment>
<feature type="binding site" evidence="4">
    <location>
        <position position="194"/>
    </location>
    <ligand>
        <name>S-adenosyl-L-methionine</name>
        <dbReference type="ChEBI" id="CHEBI:59789"/>
    </ligand>
</feature>
<dbReference type="HAMAP" id="MF_02126">
    <property type="entry name" value="RF_methyltr_PrmC"/>
    <property type="match status" value="1"/>
</dbReference>
<comment type="caution">
    <text evidence="4">Lacks conserved residue(s) required for the propagation of feature annotation.</text>
</comment>
<dbReference type="OrthoDB" id="9784805at2"/>
<dbReference type="InterPro" id="IPR041698">
    <property type="entry name" value="Methyltransf_25"/>
</dbReference>
<feature type="domain" description="Methyltransferase" evidence="5">
    <location>
        <begin position="121"/>
        <end position="204"/>
    </location>
</feature>
<dbReference type="PANTHER" id="PTHR18895:SF74">
    <property type="entry name" value="MTRF1L RELEASE FACTOR GLUTAMINE METHYLTRANSFERASE"/>
    <property type="match status" value="1"/>
</dbReference>
<dbReference type="GO" id="GO:0032259">
    <property type="term" value="P:methylation"/>
    <property type="evidence" value="ECO:0007669"/>
    <property type="project" value="UniProtKB-KW"/>
</dbReference>
<evidence type="ECO:0000256" key="1">
    <source>
        <dbReference type="ARBA" id="ARBA00022603"/>
    </source>
</evidence>
<evidence type="ECO:0000259" key="5">
    <source>
        <dbReference type="Pfam" id="PF13649"/>
    </source>
</evidence>
<comment type="function">
    <text evidence="4">Methylates the class 1 translation termination release factors RF1/PrfA and RF2/PrfB on the glutamine residue of the universally conserved GGQ motif.</text>
</comment>
<protein>
    <recommendedName>
        <fullName evidence="4">Release factor glutamine methyltransferase</fullName>
        <shortName evidence="4">RF MTase</shortName>
        <ecNumber evidence="4">2.1.1.297</ecNumber>
    </recommendedName>
    <alternativeName>
        <fullName evidence="4">N5-glutamine methyltransferase PrmC</fullName>
    </alternativeName>
    <alternativeName>
        <fullName evidence="4">Protein-(glutamine-N5) MTase PrmC</fullName>
    </alternativeName>
    <alternativeName>
        <fullName evidence="4">Protein-glutamine N-methyltransferase PrmC</fullName>
    </alternativeName>
</protein>
<feature type="domain" description="Release factor glutamine methyltransferase N-terminal" evidence="6">
    <location>
        <begin position="8"/>
        <end position="78"/>
    </location>
</feature>
<evidence type="ECO:0000256" key="4">
    <source>
        <dbReference type="HAMAP-Rule" id="MF_02126"/>
    </source>
</evidence>
<evidence type="ECO:0000313" key="7">
    <source>
        <dbReference type="EMBL" id="SFQ98220.1"/>
    </source>
</evidence>
<dbReference type="SUPFAM" id="SSF53335">
    <property type="entry name" value="S-adenosyl-L-methionine-dependent methyltransferases"/>
    <property type="match status" value="1"/>
</dbReference>
<dbReference type="Pfam" id="PF13649">
    <property type="entry name" value="Methyltransf_25"/>
    <property type="match status" value="1"/>
</dbReference>
<proteinExistence type="inferred from homology"/>
<dbReference type="InterPro" id="IPR040758">
    <property type="entry name" value="PrmC_N"/>
</dbReference>
<dbReference type="Gene3D" id="3.40.50.150">
    <property type="entry name" value="Vaccinia Virus protein VP39"/>
    <property type="match status" value="1"/>
</dbReference>
<dbReference type="PANTHER" id="PTHR18895">
    <property type="entry name" value="HEMK METHYLTRANSFERASE"/>
    <property type="match status" value="1"/>
</dbReference>
<dbReference type="CDD" id="cd02440">
    <property type="entry name" value="AdoMet_MTases"/>
    <property type="match status" value="1"/>
</dbReference>
<evidence type="ECO:0000256" key="3">
    <source>
        <dbReference type="ARBA" id="ARBA00022691"/>
    </source>
</evidence>
<dbReference type="GO" id="GO:0102559">
    <property type="term" value="F:peptide chain release factor N(5)-glutamine methyltransferase activity"/>
    <property type="evidence" value="ECO:0007669"/>
    <property type="project" value="UniProtKB-EC"/>
</dbReference>
<dbReference type="Pfam" id="PF17827">
    <property type="entry name" value="PrmC_N"/>
    <property type="match status" value="1"/>
</dbReference>